<dbReference type="NCBIfam" id="TIGR01068">
    <property type="entry name" value="thioredoxin"/>
    <property type="match status" value="1"/>
</dbReference>
<reference evidence="10" key="1">
    <citation type="journal article" date="2019" name="Int. J. Syst. Evol. Microbiol.">
        <title>The Global Catalogue of Microorganisms (GCM) 10K type strain sequencing project: providing services to taxonomists for standard genome sequencing and annotation.</title>
        <authorList>
            <consortium name="The Broad Institute Genomics Platform"/>
            <consortium name="The Broad Institute Genome Sequencing Center for Infectious Disease"/>
            <person name="Wu L."/>
            <person name="Ma J."/>
        </authorList>
    </citation>
    <scope>NUCLEOTIDE SEQUENCE [LARGE SCALE GENOMIC DNA]</scope>
    <source>
        <strain evidence="10">JCM 31921</strain>
    </source>
</reference>
<evidence type="ECO:0000256" key="4">
    <source>
        <dbReference type="ARBA" id="ARBA00023157"/>
    </source>
</evidence>
<dbReference type="InterPro" id="IPR017937">
    <property type="entry name" value="Thioredoxin_CS"/>
</dbReference>
<dbReference type="RefSeq" id="WP_344827489.1">
    <property type="nucleotide sequence ID" value="NZ_BAABEZ010000022.1"/>
</dbReference>
<comment type="caution">
    <text evidence="9">The sequence shown here is derived from an EMBL/GenBank/DDBJ whole genome shotgun (WGS) entry which is preliminary data.</text>
</comment>
<feature type="domain" description="Thioredoxin" evidence="8">
    <location>
        <begin position="1"/>
        <end position="105"/>
    </location>
</feature>
<dbReference type="CDD" id="cd02947">
    <property type="entry name" value="TRX_family"/>
    <property type="match status" value="1"/>
</dbReference>
<dbReference type="EMBL" id="BAABEZ010000022">
    <property type="protein sequence ID" value="GAA4457459.1"/>
    <property type="molecule type" value="Genomic_DNA"/>
</dbReference>
<dbReference type="PROSITE" id="PS51352">
    <property type="entry name" value="THIOREDOXIN_2"/>
    <property type="match status" value="1"/>
</dbReference>
<accession>A0ABP8MX17</accession>
<keyword evidence="3" id="KW-0249">Electron transport</keyword>
<dbReference type="InterPro" id="IPR005746">
    <property type="entry name" value="Thioredoxin"/>
</dbReference>
<dbReference type="PANTHER" id="PTHR45663:SF11">
    <property type="entry name" value="GEO12009P1"/>
    <property type="match status" value="1"/>
</dbReference>
<organism evidence="9 10">
    <name type="scientific">Rurimicrobium arvi</name>
    <dbReference type="NCBI Taxonomy" id="2049916"/>
    <lineage>
        <taxon>Bacteria</taxon>
        <taxon>Pseudomonadati</taxon>
        <taxon>Bacteroidota</taxon>
        <taxon>Chitinophagia</taxon>
        <taxon>Chitinophagales</taxon>
        <taxon>Chitinophagaceae</taxon>
        <taxon>Rurimicrobium</taxon>
    </lineage>
</organism>
<evidence type="ECO:0000256" key="1">
    <source>
        <dbReference type="ARBA" id="ARBA00008987"/>
    </source>
</evidence>
<dbReference type="Pfam" id="PF00085">
    <property type="entry name" value="Thioredoxin"/>
    <property type="match status" value="1"/>
</dbReference>
<dbReference type="Gene3D" id="3.40.30.10">
    <property type="entry name" value="Glutaredoxin"/>
    <property type="match status" value="1"/>
</dbReference>
<evidence type="ECO:0000256" key="7">
    <source>
        <dbReference type="PIRNR" id="PIRNR000077"/>
    </source>
</evidence>
<dbReference type="PIRSF" id="PIRSF000077">
    <property type="entry name" value="Thioredoxin"/>
    <property type="match status" value="1"/>
</dbReference>
<dbReference type="Proteomes" id="UP001501410">
    <property type="component" value="Unassembled WGS sequence"/>
</dbReference>
<keyword evidence="2" id="KW-0813">Transport</keyword>
<evidence type="ECO:0000259" key="8">
    <source>
        <dbReference type="PROSITE" id="PS51352"/>
    </source>
</evidence>
<dbReference type="PANTHER" id="PTHR45663">
    <property type="entry name" value="GEO12009P1"/>
    <property type="match status" value="1"/>
</dbReference>
<protein>
    <recommendedName>
        <fullName evidence="6 7">Thioredoxin</fullName>
    </recommendedName>
</protein>
<dbReference type="SUPFAM" id="SSF52833">
    <property type="entry name" value="Thioredoxin-like"/>
    <property type="match status" value="1"/>
</dbReference>
<evidence type="ECO:0000256" key="6">
    <source>
        <dbReference type="NCBIfam" id="TIGR01068"/>
    </source>
</evidence>
<sequence length="105" mass="11414">MAAVYTDANFDTEVLKADRLSVVDFWAPWCGPCLALGPTIDALSKEYDGKINVGKVNVDENPNLSINYGVTSIPCVLFIKNGEVVDKQVGAAPKSAYDKKIQQHL</sequence>
<dbReference type="PRINTS" id="PR00421">
    <property type="entry name" value="THIOREDOXIN"/>
</dbReference>
<evidence type="ECO:0000313" key="9">
    <source>
        <dbReference type="EMBL" id="GAA4457459.1"/>
    </source>
</evidence>
<dbReference type="InterPro" id="IPR013766">
    <property type="entry name" value="Thioredoxin_domain"/>
</dbReference>
<evidence type="ECO:0000313" key="10">
    <source>
        <dbReference type="Proteomes" id="UP001501410"/>
    </source>
</evidence>
<keyword evidence="5" id="KW-0676">Redox-active center</keyword>
<dbReference type="InterPro" id="IPR036249">
    <property type="entry name" value="Thioredoxin-like_sf"/>
</dbReference>
<dbReference type="PROSITE" id="PS00194">
    <property type="entry name" value="THIOREDOXIN_1"/>
    <property type="match status" value="1"/>
</dbReference>
<name>A0ABP8MX17_9BACT</name>
<gene>
    <name evidence="9" type="primary">trxA_2</name>
    <name evidence="9" type="ORF">GCM10023092_24360</name>
</gene>
<proteinExistence type="inferred from homology"/>
<evidence type="ECO:0000256" key="2">
    <source>
        <dbReference type="ARBA" id="ARBA00022448"/>
    </source>
</evidence>
<keyword evidence="4" id="KW-1015">Disulfide bond</keyword>
<keyword evidence="10" id="KW-1185">Reference proteome</keyword>
<evidence type="ECO:0000256" key="5">
    <source>
        <dbReference type="ARBA" id="ARBA00023284"/>
    </source>
</evidence>
<comment type="similarity">
    <text evidence="1 7">Belongs to the thioredoxin family.</text>
</comment>
<evidence type="ECO:0000256" key="3">
    <source>
        <dbReference type="ARBA" id="ARBA00022982"/>
    </source>
</evidence>